<dbReference type="Gene3D" id="3.30.700.10">
    <property type="entry name" value="Glycoprotein, Type 4 Pilin"/>
    <property type="match status" value="1"/>
</dbReference>
<dbReference type="RefSeq" id="WP_077025693.1">
    <property type="nucleotide sequence ID" value="NZ_CP017641.1"/>
</dbReference>
<dbReference type="PANTHER" id="PTHR30093">
    <property type="entry name" value="GENERAL SECRETION PATHWAY PROTEIN G"/>
    <property type="match status" value="1"/>
</dbReference>
<evidence type="ECO:0000313" key="3">
    <source>
        <dbReference type="EMBL" id="APZ94381.1"/>
    </source>
</evidence>
<feature type="domain" description="DUF1559" evidence="2">
    <location>
        <begin position="43"/>
        <end position="347"/>
    </location>
</feature>
<keyword evidence="1" id="KW-0812">Transmembrane</keyword>
<dbReference type="InterPro" id="IPR045584">
    <property type="entry name" value="Pilin-like"/>
</dbReference>
<evidence type="ECO:0000313" key="4">
    <source>
        <dbReference type="Proteomes" id="UP000187735"/>
    </source>
</evidence>
<dbReference type="PANTHER" id="PTHR30093:SF2">
    <property type="entry name" value="TYPE II SECRETION SYSTEM PROTEIN H"/>
    <property type="match status" value="1"/>
</dbReference>
<dbReference type="KEGG" id="fmr:Fuma_04013"/>
<dbReference type="NCBIfam" id="TIGR04294">
    <property type="entry name" value="pre_pil_HX9DG"/>
    <property type="match status" value="1"/>
</dbReference>
<protein>
    <submittedName>
        <fullName evidence="3">PilD-dependent protein PddA</fullName>
    </submittedName>
</protein>
<gene>
    <name evidence="3" type="primary">xcpT_23</name>
    <name evidence="3" type="ORF">Fuma_04013</name>
</gene>
<keyword evidence="1" id="KW-0472">Membrane</keyword>
<dbReference type="AlphaFoldDB" id="A0A1P8WK11"/>
<dbReference type="Pfam" id="PF07963">
    <property type="entry name" value="N_methyl"/>
    <property type="match status" value="1"/>
</dbReference>
<dbReference type="PROSITE" id="PS00409">
    <property type="entry name" value="PROKAR_NTER_METHYL"/>
    <property type="match status" value="1"/>
</dbReference>
<accession>A0A1P8WK11</accession>
<keyword evidence="4" id="KW-1185">Reference proteome</keyword>
<dbReference type="InterPro" id="IPR012902">
    <property type="entry name" value="N_methyl_site"/>
</dbReference>
<dbReference type="Proteomes" id="UP000187735">
    <property type="component" value="Chromosome"/>
</dbReference>
<sequence>MPLSHLSRSKGEHPSRRGFTLIELLVVIAIIAILIALLLPAVQQAREAARRTQCKNNLKQIGLALHNHMDTHGAFPPGYVCYDETGNKFKTGGWQDGINELGFSWMPMLLPFVEEPARWQQITDCNAARLDTHTHNPSDDCEYNAAFGHIGREPLKFMLCPSNPQTRKLFSGISLESLAKGNYAASWGSGNMLGWESTATAGAFGCYYVNQNKIVRSLGGSGDRFQQDKGSRSGDFVDGMSNTVAVAEVISTDGFATGSSSPDIRGVWMNPGMGASIFSAARNPNSKEPDILPSCDTNIPATFRPTLQCVENTADADVYAATRSYHTGGVNAVLADGSVRFISENIDNVGVWQPLNTRMNGEVIGEF</sequence>
<proteinExistence type="predicted"/>
<dbReference type="Pfam" id="PF07596">
    <property type="entry name" value="SBP_bac_10"/>
    <property type="match status" value="1"/>
</dbReference>
<dbReference type="InterPro" id="IPR027558">
    <property type="entry name" value="Pre_pil_HX9DG_C"/>
</dbReference>
<keyword evidence="1" id="KW-1133">Transmembrane helix</keyword>
<dbReference type="STRING" id="1891926.Fuma_04013"/>
<reference evidence="3 4" key="1">
    <citation type="journal article" date="2016" name="Front. Microbiol.">
        <title>Fuerstia marisgermanicae gen. nov., sp. nov., an Unusual Member of the Phylum Planctomycetes from the German Wadden Sea.</title>
        <authorList>
            <person name="Kohn T."/>
            <person name="Heuer A."/>
            <person name="Jogler M."/>
            <person name="Vollmers J."/>
            <person name="Boedeker C."/>
            <person name="Bunk B."/>
            <person name="Rast P."/>
            <person name="Borchert D."/>
            <person name="Glockner I."/>
            <person name="Freese H.M."/>
            <person name="Klenk H.P."/>
            <person name="Overmann J."/>
            <person name="Kaster A.K."/>
            <person name="Rohde M."/>
            <person name="Wiegand S."/>
            <person name="Jogler C."/>
        </authorList>
    </citation>
    <scope>NUCLEOTIDE SEQUENCE [LARGE SCALE GENOMIC DNA]</scope>
    <source>
        <strain evidence="3 4">NH11</strain>
    </source>
</reference>
<feature type="transmembrane region" description="Helical" evidence="1">
    <location>
        <begin position="21"/>
        <end position="42"/>
    </location>
</feature>
<dbReference type="OrthoDB" id="251754at2"/>
<evidence type="ECO:0000256" key="1">
    <source>
        <dbReference type="SAM" id="Phobius"/>
    </source>
</evidence>
<dbReference type="EMBL" id="CP017641">
    <property type="protein sequence ID" value="APZ94381.1"/>
    <property type="molecule type" value="Genomic_DNA"/>
</dbReference>
<name>A0A1P8WK11_9PLAN</name>
<dbReference type="NCBIfam" id="TIGR02532">
    <property type="entry name" value="IV_pilin_GFxxxE"/>
    <property type="match status" value="1"/>
</dbReference>
<organism evidence="3 4">
    <name type="scientific">Fuerstiella marisgermanici</name>
    <dbReference type="NCBI Taxonomy" id="1891926"/>
    <lineage>
        <taxon>Bacteria</taxon>
        <taxon>Pseudomonadati</taxon>
        <taxon>Planctomycetota</taxon>
        <taxon>Planctomycetia</taxon>
        <taxon>Planctomycetales</taxon>
        <taxon>Planctomycetaceae</taxon>
        <taxon>Fuerstiella</taxon>
    </lineage>
</organism>
<dbReference type="SUPFAM" id="SSF54523">
    <property type="entry name" value="Pili subunits"/>
    <property type="match status" value="1"/>
</dbReference>
<evidence type="ECO:0000259" key="2">
    <source>
        <dbReference type="Pfam" id="PF07596"/>
    </source>
</evidence>
<dbReference type="InterPro" id="IPR011453">
    <property type="entry name" value="DUF1559"/>
</dbReference>